<dbReference type="SUPFAM" id="SSF53335">
    <property type="entry name" value="S-adenosyl-L-methionine-dependent methyltransferases"/>
    <property type="match status" value="1"/>
</dbReference>
<dbReference type="Proteomes" id="UP001295684">
    <property type="component" value="Unassembled WGS sequence"/>
</dbReference>
<evidence type="ECO:0000259" key="1">
    <source>
        <dbReference type="Pfam" id="PF08241"/>
    </source>
</evidence>
<name>A0AAD1XPD1_EUPCR</name>
<evidence type="ECO:0000313" key="3">
    <source>
        <dbReference type="Proteomes" id="UP001295684"/>
    </source>
</evidence>
<dbReference type="PANTHER" id="PTHR43591:SF24">
    <property type="entry name" value="2-METHOXY-6-POLYPRENYL-1,4-BENZOQUINOL METHYLASE, MITOCHONDRIAL"/>
    <property type="match status" value="1"/>
</dbReference>
<dbReference type="InterPro" id="IPR013216">
    <property type="entry name" value="Methyltransf_11"/>
</dbReference>
<dbReference type="InterPro" id="IPR029063">
    <property type="entry name" value="SAM-dependent_MTases_sf"/>
</dbReference>
<protein>
    <recommendedName>
        <fullName evidence="1">Methyltransferase type 11 domain-containing protein</fullName>
    </recommendedName>
</protein>
<dbReference type="GO" id="GO:0008757">
    <property type="term" value="F:S-adenosylmethionine-dependent methyltransferase activity"/>
    <property type="evidence" value="ECO:0007669"/>
    <property type="project" value="InterPro"/>
</dbReference>
<evidence type="ECO:0000313" key="2">
    <source>
        <dbReference type="EMBL" id="CAI2376276.1"/>
    </source>
</evidence>
<dbReference type="EMBL" id="CAMPGE010017823">
    <property type="protein sequence ID" value="CAI2376276.1"/>
    <property type="molecule type" value="Genomic_DNA"/>
</dbReference>
<proteinExistence type="predicted"/>
<feature type="domain" description="Methyltransferase type 11" evidence="1">
    <location>
        <begin position="16"/>
        <end position="143"/>
    </location>
</feature>
<accession>A0AAD1XPD1</accession>
<keyword evidence="3" id="KW-1185">Reference proteome</keyword>
<comment type="caution">
    <text evidence="2">The sequence shown here is derived from an EMBL/GenBank/DDBJ whole genome shotgun (WGS) entry which is preliminary data.</text>
</comment>
<sequence length="274" mass="31419">MLYSITQAKKFSKICEVGAGPGLGARMFIGNIMKKGAYYFCSDLSDEMMKAFYRNFQNCDSALNPRVKLKWIKDFETIDVNQQVGDMGEDIDKKLFLVKANNEKLPYPDGCFDLYISSLSLEHVDNYMNQLNESYRVLETGGVAGFTVPGRRENCNMLSLVPDVLESLGHEIPPPLHKHPTYLSDKETMEKDLRNVGFSIVKMYYTEGNIIIKNVTEVKDIIIKSPNMCRNLEKLTEEQKEEFFEELQKQWSLKYGPDTTEPLHQELLVIIATK</sequence>
<dbReference type="AlphaFoldDB" id="A0AAD1XPD1"/>
<gene>
    <name evidence="2" type="ORF">ECRASSUSDP1_LOCUS17645</name>
</gene>
<dbReference type="Pfam" id="PF08241">
    <property type="entry name" value="Methyltransf_11"/>
    <property type="match status" value="1"/>
</dbReference>
<dbReference type="Gene3D" id="3.40.50.150">
    <property type="entry name" value="Vaccinia Virus protein VP39"/>
    <property type="match status" value="1"/>
</dbReference>
<organism evidence="2 3">
    <name type="scientific">Euplotes crassus</name>
    <dbReference type="NCBI Taxonomy" id="5936"/>
    <lineage>
        <taxon>Eukaryota</taxon>
        <taxon>Sar</taxon>
        <taxon>Alveolata</taxon>
        <taxon>Ciliophora</taxon>
        <taxon>Intramacronucleata</taxon>
        <taxon>Spirotrichea</taxon>
        <taxon>Hypotrichia</taxon>
        <taxon>Euplotida</taxon>
        <taxon>Euplotidae</taxon>
        <taxon>Moneuplotes</taxon>
    </lineage>
</organism>
<dbReference type="PANTHER" id="PTHR43591">
    <property type="entry name" value="METHYLTRANSFERASE"/>
    <property type="match status" value="1"/>
</dbReference>
<reference evidence="2" key="1">
    <citation type="submission" date="2023-07" db="EMBL/GenBank/DDBJ databases">
        <authorList>
            <consortium name="AG Swart"/>
            <person name="Singh M."/>
            <person name="Singh A."/>
            <person name="Seah K."/>
            <person name="Emmerich C."/>
        </authorList>
    </citation>
    <scope>NUCLEOTIDE SEQUENCE</scope>
    <source>
        <strain evidence="2">DP1</strain>
    </source>
</reference>